<sequence length="141" mass="16317">MGKVFRTNNKESMLLSRIESSKEKERRISIETARDNLEPMSNAISQKLVENSLVETTSKNSLQEQIEKKLEKLVKLDDFEIDYQIAPFRELVQNPNVISLVVTAFVLETLIDHKDVIDIYGSDDEIYHCINTQVQKFMPNI</sequence>
<organism evidence="1 2">
    <name type="scientific">Desulfoluna butyratoxydans</name>
    <dbReference type="NCBI Taxonomy" id="231438"/>
    <lineage>
        <taxon>Bacteria</taxon>
        <taxon>Pseudomonadati</taxon>
        <taxon>Thermodesulfobacteriota</taxon>
        <taxon>Desulfobacteria</taxon>
        <taxon>Desulfobacterales</taxon>
        <taxon>Desulfolunaceae</taxon>
        <taxon>Desulfoluna</taxon>
    </lineage>
</organism>
<dbReference type="AlphaFoldDB" id="A0A4U8YSB5"/>
<keyword evidence="2" id="KW-1185">Reference proteome</keyword>
<accession>A0A4U8YSB5</accession>
<evidence type="ECO:0000313" key="2">
    <source>
        <dbReference type="Proteomes" id="UP000507962"/>
    </source>
</evidence>
<dbReference type="EMBL" id="CAADHO010000008">
    <property type="protein sequence ID" value="VFQ46229.1"/>
    <property type="molecule type" value="Genomic_DNA"/>
</dbReference>
<proteinExistence type="predicted"/>
<evidence type="ECO:0000313" key="1">
    <source>
        <dbReference type="EMBL" id="VFQ46229.1"/>
    </source>
</evidence>
<name>A0A4U8YSB5_9BACT</name>
<dbReference type="Proteomes" id="UP000507962">
    <property type="component" value="Unassembled WGS sequence"/>
</dbReference>
<reference evidence="1 2" key="1">
    <citation type="submission" date="2019-03" db="EMBL/GenBank/DDBJ databases">
        <authorList>
            <person name="Nijsse B."/>
        </authorList>
    </citation>
    <scope>NUCLEOTIDE SEQUENCE [LARGE SCALE GENOMIC DNA]</scope>
    <source>
        <strain evidence="1">Desulfoluna butyratoxydans MSL71</strain>
    </source>
</reference>
<protein>
    <submittedName>
        <fullName evidence="1">Uncharacterized protein</fullName>
    </submittedName>
</protein>
<dbReference type="RefSeq" id="WP_180143694.1">
    <property type="nucleotide sequence ID" value="NZ_CAADHO010000008.1"/>
</dbReference>
<gene>
    <name evidence="1" type="ORF">MSL71_38920</name>
</gene>